<protein>
    <submittedName>
        <fullName evidence="1">Uncharacterized protein</fullName>
    </submittedName>
</protein>
<accession>A0AAD7Z8L0</accession>
<keyword evidence="2" id="KW-1185">Reference proteome</keyword>
<reference evidence="1" key="1">
    <citation type="journal article" date="2023" name="IScience">
        <title>Live-bearing cockroach genome reveals convergent evolutionary mechanisms linked to viviparity in insects and beyond.</title>
        <authorList>
            <person name="Fouks B."/>
            <person name="Harrison M.C."/>
            <person name="Mikhailova A.A."/>
            <person name="Marchal E."/>
            <person name="English S."/>
            <person name="Carruthers M."/>
            <person name="Jennings E.C."/>
            <person name="Chiamaka E.L."/>
            <person name="Frigard R.A."/>
            <person name="Pippel M."/>
            <person name="Attardo G.M."/>
            <person name="Benoit J.B."/>
            <person name="Bornberg-Bauer E."/>
            <person name="Tobe S.S."/>
        </authorList>
    </citation>
    <scope>NUCLEOTIDE SEQUENCE</scope>
    <source>
        <strain evidence="1">Stay&amp;Tobe</strain>
    </source>
</reference>
<dbReference type="Proteomes" id="UP001233999">
    <property type="component" value="Unassembled WGS sequence"/>
</dbReference>
<dbReference type="AlphaFoldDB" id="A0AAD7Z8L0"/>
<feature type="non-terminal residue" evidence="1">
    <location>
        <position position="50"/>
    </location>
</feature>
<sequence>RDRNDRMQDAVSATVAALYLPRASIVIGDSTICTSVILEKGKVSTTNLTR</sequence>
<feature type="non-terminal residue" evidence="1">
    <location>
        <position position="1"/>
    </location>
</feature>
<proteinExistence type="predicted"/>
<evidence type="ECO:0000313" key="1">
    <source>
        <dbReference type="EMBL" id="KAJ9576079.1"/>
    </source>
</evidence>
<comment type="caution">
    <text evidence="1">The sequence shown here is derived from an EMBL/GenBank/DDBJ whole genome shotgun (WGS) entry which is preliminary data.</text>
</comment>
<gene>
    <name evidence="1" type="ORF">L9F63_007044</name>
</gene>
<reference evidence="1" key="2">
    <citation type="submission" date="2023-05" db="EMBL/GenBank/DDBJ databases">
        <authorList>
            <person name="Fouks B."/>
        </authorList>
    </citation>
    <scope>NUCLEOTIDE SEQUENCE</scope>
    <source>
        <strain evidence="1">Stay&amp;Tobe</strain>
        <tissue evidence="1">Testes</tissue>
    </source>
</reference>
<organism evidence="1 2">
    <name type="scientific">Diploptera punctata</name>
    <name type="common">Pacific beetle cockroach</name>
    <dbReference type="NCBI Taxonomy" id="6984"/>
    <lineage>
        <taxon>Eukaryota</taxon>
        <taxon>Metazoa</taxon>
        <taxon>Ecdysozoa</taxon>
        <taxon>Arthropoda</taxon>
        <taxon>Hexapoda</taxon>
        <taxon>Insecta</taxon>
        <taxon>Pterygota</taxon>
        <taxon>Neoptera</taxon>
        <taxon>Polyneoptera</taxon>
        <taxon>Dictyoptera</taxon>
        <taxon>Blattodea</taxon>
        <taxon>Blaberoidea</taxon>
        <taxon>Blaberidae</taxon>
        <taxon>Diplopterinae</taxon>
        <taxon>Diploptera</taxon>
    </lineage>
</organism>
<name>A0AAD7Z8L0_DIPPU</name>
<evidence type="ECO:0000313" key="2">
    <source>
        <dbReference type="Proteomes" id="UP001233999"/>
    </source>
</evidence>
<dbReference type="EMBL" id="JASPKZ010009809">
    <property type="protein sequence ID" value="KAJ9576079.1"/>
    <property type="molecule type" value="Genomic_DNA"/>
</dbReference>